<protein>
    <submittedName>
        <fullName evidence="3">Transglycosylase SLT domain-containing protein</fullName>
    </submittedName>
</protein>
<dbReference type="InterPro" id="IPR023346">
    <property type="entry name" value="Lysozyme-like_dom_sf"/>
</dbReference>
<dbReference type="EMBL" id="CP046172">
    <property type="protein sequence ID" value="QIS09564.1"/>
    <property type="molecule type" value="Genomic_DNA"/>
</dbReference>
<dbReference type="Gene3D" id="1.10.530.10">
    <property type="match status" value="1"/>
</dbReference>
<reference evidence="3 4" key="1">
    <citation type="journal article" date="2019" name="ACS Chem. Biol.">
        <title>Identification and Mobilization of a Cryptic Antibiotic Biosynthesis Gene Locus from a Human-Pathogenic Nocardia Isolate.</title>
        <authorList>
            <person name="Herisse M."/>
            <person name="Ishida K."/>
            <person name="Porter J.L."/>
            <person name="Howden B."/>
            <person name="Hertweck C."/>
            <person name="Stinear T.P."/>
            <person name="Pidot S.J."/>
        </authorList>
    </citation>
    <scope>NUCLEOTIDE SEQUENCE [LARGE SCALE GENOMIC DNA]</scope>
    <source>
        <strain evidence="3 4">AUSMDU00012717</strain>
    </source>
</reference>
<dbReference type="InterPro" id="IPR008258">
    <property type="entry name" value="Transglycosylase_SLT_dom_1"/>
</dbReference>
<feature type="signal peptide" evidence="1">
    <location>
        <begin position="1"/>
        <end position="34"/>
    </location>
</feature>
<dbReference type="Pfam" id="PF01464">
    <property type="entry name" value="SLT"/>
    <property type="match status" value="1"/>
</dbReference>
<evidence type="ECO:0000313" key="4">
    <source>
        <dbReference type="Proteomes" id="UP000503540"/>
    </source>
</evidence>
<dbReference type="SUPFAM" id="SSF53955">
    <property type="entry name" value="Lysozyme-like"/>
    <property type="match status" value="1"/>
</dbReference>
<evidence type="ECO:0000313" key="3">
    <source>
        <dbReference type="EMBL" id="QIS09564.1"/>
    </source>
</evidence>
<keyword evidence="4" id="KW-1185">Reference proteome</keyword>
<dbReference type="AlphaFoldDB" id="A0A6G9Y8U1"/>
<keyword evidence="1" id="KW-0732">Signal</keyword>
<dbReference type="KEGG" id="nah:F5544_08310"/>
<evidence type="ECO:0000256" key="1">
    <source>
        <dbReference type="SAM" id="SignalP"/>
    </source>
</evidence>
<dbReference type="Proteomes" id="UP000503540">
    <property type="component" value="Chromosome"/>
</dbReference>
<feature type="chain" id="PRO_5026116488" evidence="1">
    <location>
        <begin position="35"/>
        <end position="161"/>
    </location>
</feature>
<dbReference type="RefSeq" id="WP_167472651.1">
    <property type="nucleotide sequence ID" value="NZ_CP046172.1"/>
</dbReference>
<accession>A0A6G9Y8U1</accession>
<dbReference type="PROSITE" id="PS51318">
    <property type="entry name" value="TAT"/>
    <property type="match status" value="1"/>
</dbReference>
<dbReference type="InterPro" id="IPR006311">
    <property type="entry name" value="TAT_signal"/>
</dbReference>
<sequence length="161" mass="17644">MSRSNPPRRRSARIAVVTALFGALAIVAAPAASADDDPDIPVTPAFSAVLPGLSDIPGPGYFLPIFGAAPRTLARLVVPASQFPSFDNIITRESGWNTFAINPVSGAYGLGQALPPEKMASHGPDWRINPLTQIRWAYDYMNHRYGSPDAAWEFWQQHHWY</sequence>
<gene>
    <name evidence="3" type="ORF">F5544_08310</name>
</gene>
<evidence type="ECO:0000259" key="2">
    <source>
        <dbReference type="Pfam" id="PF01464"/>
    </source>
</evidence>
<proteinExistence type="predicted"/>
<feature type="domain" description="Transglycosylase SLT" evidence="2">
    <location>
        <begin position="88"/>
        <end position="152"/>
    </location>
</feature>
<name>A0A6G9Y8U1_9NOCA</name>
<organism evidence="3 4">
    <name type="scientific">Nocardia arthritidis</name>
    <dbReference type="NCBI Taxonomy" id="228602"/>
    <lineage>
        <taxon>Bacteria</taxon>
        <taxon>Bacillati</taxon>
        <taxon>Actinomycetota</taxon>
        <taxon>Actinomycetes</taxon>
        <taxon>Mycobacteriales</taxon>
        <taxon>Nocardiaceae</taxon>
        <taxon>Nocardia</taxon>
    </lineage>
</organism>